<name>A0ABV4FAA5_BRAEL</name>
<dbReference type="EMBL" id="JBGBZA010000002">
    <property type="protein sequence ID" value="MEY9320395.1"/>
    <property type="molecule type" value="Genomic_DNA"/>
</dbReference>
<dbReference type="PROSITE" id="PS51736">
    <property type="entry name" value="RECOMBINASES_3"/>
    <property type="match status" value="1"/>
</dbReference>
<dbReference type="PANTHER" id="PTHR30461">
    <property type="entry name" value="DNA-INVERTASE FROM LAMBDOID PROPHAGE"/>
    <property type="match status" value="1"/>
</dbReference>
<dbReference type="InterPro" id="IPR006118">
    <property type="entry name" value="Recombinase_CS"/>
</dbReference>
<organism evidence="7 8">
    <name type="scientific">Bradyrhizobium elkanii</name>
    <dbReference type="NCBI Taxonomy" id="29448"/>
    <lineage>
        <taxon>Bacteria</taxon>
        <taxon>Pseudomonadati</taxon>
        <taxon>Pseudomonadota</taxon>
        <taxon>Alphaproteobacteria</taxon>
        <taxon>Hyphomicrobiales</taxon>
        <taxon>Nitrobacteraceae</taxon>
        <taxon>Bradyrhizobium</taxon>
    </lineage>
</organism>
<keyword evidence="2" id="KW-0238">DNA-binding</keyword>
<dbReference type="InterPro" id="IPR006119">
    <property type="entry name" value="Resolv_N"/>
</dbReference>
<feature type="domain" description="Resolvase/invertase-type recombinase catalytic" evidence="5">
    <location>
        <begin position="25"/>
        <end position="170"/>
    </location>
</feature>
<keyword evidence="1" id="KW-0229">DNA integration</keyword>
<evidence type="ECO:0000313" key="8">
    <source>
        <dbReference type="Proteomes" id="UP001565471"/>
    </source>
</evidence>
<dbReference type="Pfam" id="PF07508">
    <property type="entry name" value="Recombinase"/>
    <property type="match status" value="1"/>
</dbReference>
<dbReference type="InterPro" id="IPR011109">
    <property type="entry name" value="DNA_bind_recombinase_dom"/>
</dbReference>
<dbReference type="PROSITE" id="PS51737">
    <property type="entry name" value="RECOMBINASE_DNA_BIND"/>
    <property type="match status" value="1"/>
</dbReference>
<protein>
    <submittedName>
        <fullName evidence="7">Site-specific DNA recombinase</fullName>
    </submittedName>
</protein>
<evidence type="ECO:0000313" key="7">
    <source>
        <dbReference type="EMBL" id="MEY9320395.1"/>
    </source>
</evidence>
<evidence type="ECO:0000256" key="3">
    <source>
        <dbReference type="ARBA" id="ARBA00023172"/>
    </source>
</evidence>
<dbReference type="InterPro" id="IPR036162">
    <property type="entry name" value="Resolvase-like_N_sf"/>
</dbReference>
<feature type="active site" description="O-(5'-phospho-DNA)-serine intermediate" evidence="4">
    <location>
        <position position="33"/>
    </location>
</feature>
<dbReference type="Gene3D" id="3.40.50.1390">
    <property type="entry name" value="Resolvase, N-terminal catalytic domain"/>
    <property type="match status" value="1"/>
</dbReference>
<evidence type="ECO:0000256" key="4">
    <source>
        <dbReference type="PROSITE-ProRule" id="PRU10137"/>
    </source>
</evidence>
<dbReference type="Gene3D" id="3.90.1750.20">
    <property type="entry name" value="Putative Large Serine Recombinase, Chain B, Domain 2"/>
    <property type="match status" value="1"/>
</dbReference>
<reference evidence="7 8" key="1">
    <citation type="submission" date="2024-07" db="EMBL/GenBank/DDBJ databases">
        <title>Genomic Encyclopedia of Type Strains, Phase V (KMG-V): Genome sequencing to study the core and pangenomes of soil and plant-associated prokaryotes.</title>
        <authorList>
            <person name="Whitman W."/>
        </authorList>
    </citation>
    <scope>NUCLEOTIDE SEQUENCE [LARGE SCALE GENOMIC DNA]</scope>
    <source>
        <strain evidence="7 8">USDA 415</strain>
    </source>
</reference>
<keyword evidence="3" id="KW-0233">DNA recombination</keyword>
<feature type="domain" description="Recombinase" evidence="6">
    <location>
        <begin position="178"/>
        <end position="320"/>
    </location>
</feature>
<evidence type="ECO:0000256" key="2">
    <source>
        <dbReference type="ARBA" id="ARBA00023125"/>
    </source>
</evidence>
<evidence type="ECO:0000256" key="1">
    <source>
        <dbReference type="ARBA" id="ARBA00022908"/>
    </source>
</evidence>
<dbReference type="PANTHER" id="PTHR30461:SF23">
    <property type="entry name" value="DNA RECOMBINASE-RELATED"/>
    <property type="match status" value="1"/>
</dbReference>
<dbReference type="InterPro" id="IPR038109">
    <property type="entry name" value="DNA_bind_recomb_sf"/>
</dbReference>
<dbReference type="InterPro" id="IPR050639">
    <property type="entry name" value="SSR_resolvase"/>
</dbReference>
<dbReference type="Proteomes" id="UP001565471">
    <property type="component" value="Unassembled WGS sequence"/>
</dbReference>
<evidence type="ECO:0000259" key="6">
    <source>
        <dbReference type="PROSITE" id="PS51737"/>
    </source>
</evidence>
<dbReference type="CDD" id="cd00338">
    <property type="entry name" value="Ser_Recombinase"/>
    <property type="match status" value="1"/>
</dbReference>
<accession>A0ABV4FAA5</accession>
<comment type="caution">
    <text evidence="7">The sequence shown here is derived from an EMBL/GenBank/DDBJ whole genome shotgun (WGS) entry which is preliminary data.</text>
</comment>
<proteinExistence type="predicted"/>
<keyword evidence="8" id="KW-1185">Reference proteome</keyword>
<gene>
    <name evidence="7" type="ORF">ABIF29_007194</name>
</gene>
<dbReference type="SMART" id="SM00857">
    <property type="entry name" value="Resolvase"/>
    <property type="match status" value="1"/>
</dbReference>
<sequence>MPGVGSKLISIESMNHEELVPSTKLIAIYARVSTARQEEEGTVETQLTALRDFARQHGYSIVKEYIDDGWSGDILVRPSLDQLRQDAREKTWQAVLVYDPDRLARRYSYQELVMDELREAEIEIIFVTVSAPKNSEEKILHGVRGLFAEYERAKIAERFRLGKLRKVKEGHILVSEALYGYNYLPKLDGKHGYYEINPEEARIVKLIFSWVADDGCTLRKIVRKLQGLGIKPRKSKRGVWNTSTLSTLLRHKGYIGEAHWGASYAVAPQHPIKQDAYRKVKKTSRRMRPGEEWFIIPVPAIIDKKLFERARAQLDANFALSQRNRKNEYLLAGKIGCVCGRSRSGEGVLRGKHLYYRCTDRVLSFPLSATCKERGINARIADRLVWDKIADLMGSEELLSEQISRWLGTRRAKAQSSGGDVAAAEKELAALKVQEDRYNKAYGAGLLTVEQLREYTTPLREKLTSLKNTIASAQQQTNAIHVTEMPSADEIKQFSDAAQTTLHNLSFQARRAILLNTVEKIVGTPQQLQVYGYIPVKDHVEFKTSDRHGVSATRHSKTCHIPFEFCIALPAPRYERNIVSRDEKGRILRSAPTAEHRSCLDGTMPSL</sequence>
<dbReference type="SUPFAM" id="SSF53041">
    <property type="entry name" value="Resolvase-like"/>
    <property type="match status" value="1"/>
</dbReference>
<evidence type="ECO:0000259" key="5">
    <source>
        <dbReference type="PROSITE" id="PS51736"/>
    </source>
</evidence>
<dbReference type="PROSITE" id="PS00397">
    <property type="entry name" value="RECOMBINASES_1"/>
    <property type="match status" value="1"/>
</dbReference>
<dbReference type="Pfam" id="PF00239">
    <property type="entry name" value="Resolvase"/>
    <property type="match status" value="1"/>
</dbReference>